<keyword evidence="2" id="KW-1185">Reference proteome</keyword>
<accession>Q7UM77</accession>
<dbReference type="EnsemblBacteria" id="CAD76040">
    <property type="protein sequence ID" value="CAD76040"/>
    <property type="gene ID" value="RB9013"/>
</dbReference>
<dbReference type="Proteomes" id="UP000001025">
    <property type="component" value="Chromosome"/>
</dbReference>
<name>Q7UM77_RHOBA</name>
<organism evidence="1 2">
    <name type="scientific">Rhodopirellula baltica (strain DSM 10527 / NCIMB 13988 / SH1)</name>
    <dbReference type="NCBI Taxonomy" id="243090"/>
    <lineage>
        <taxon>Bacteria</taxon>
        <taxon>Pseudomonadati</taxon>
        <taxon>Planctomycetota</taxon>
        <taxon>Planctomycetia</taxon>
        <taxon>Pirellulales</taxon>
        <taxon>Pirellulaceae</taxon>
        <taxon>Rhodopirellula</taxon>
    </lineage>
</organism>
<dbReference type="EMBL" id="BX294148">
    <property type="protein sequence ID" value="CAD76040.1"/>
    <property type="molecule type" value="Genomic_DNA"/>
</dbReference>
<dbReference type="HOGENOM" id="CLU_1617689_0_0_0"/>
<protein>
    <submittedName>
        <fullName evidence="1">Uncharacterized protein</fullName>
    </submittedName>
</protein>
<proteinExistence type="predicted"/>
<sequence length="164" mass="17192">MGFPSQAMSSSTRATRGRFKSRKRVAIVALVSSVPFASVQLSSWPLDSQLSRLPGPWKTTARLSSHRKICRTIASGSSDGSSPARVTINGSPTSMMLPNSRSPLSSSNANCPLVASIADGAGKVADAKEANGNENGVAKSWCCQFTTGAWSSPLTSDAENCPWT</sequence>
<dbReference type="InParanoid" id="Q7UM77"/>
<evidence type="ECO:0000313" key="1">
    <source>
        <dbReference type="EMBL" id="CAD76040.1"/>
    </source>
</evidence>
<dbReference type="KEGG" id="rba:RB9013"/>
<dbReference type="AlphaFoldDB" id="Q7UM77"/>
<gene>
    <name evidence="1" type="ordered locus">RB9013</name>
</gene>
<reference evidence="1 2" key="1">
    <citation type="journal article" date="2003" name="Proc. Natl. Acad. Sci. U.S.A.">
        <title>Complete genome sequence of the marine planctomycete Pirellula sp. strain 1.</title>
        <authorList>
            <person name="Gloeckner F.O."/>
            <person name="Kube M."/>
            <person name="Bauer M."/>
            <person name="Teeling H."/>
            <person name="Lombardot T."/>
            <person name="Ludwig W."/>
            <person name="Gade D."/>
            <person name="Beck A."/>
            <person name="Borzym K."/>
            <person name="Heitmann K."/>
            <person name="Rabus R."/>
            <person name="Schlesner H."/>
            <person name="Amann R."/>
            <person name="Reinhardt R."/>
        </authorList>
    </citation>
    <scope>NUCLEOTIDE SEQUENCE [LARGE SCALE GENOMIC DNA]</scope>
    <source>
        <strain evidence="2">DSM 10527 / NCIMB 13988 / SH1</strain>
    </source>
</reference>
<evidence type="ECO:0000313" key="2">
    <source>
        <dbReference type="Proteomes" id="UP000001025"/>
    </source>
</evidence>